<name>A0ABY4N7J2_9MICO</name>
<keyword evidence="4" id="KW-0804">Transcription</keyword>
<evidence type="ECO:0000313" key="7">
    <source>
        <dbReference type="EMBL" id="UQN29140.1"/>
    </source>
</evidence>
<keyword evidence="8" id="KW-1185">Reference proteome</keyword>
<dbReference type="SMART" id="SM00422">
    <property type="entry name" value="HTH_MERR"/>
    <property type="match status" value="1"/>
</dbReference>
<dbReference type="InterPro" id="IPR000551">
    <property type="entry name" value="MerR-type_HTH_dom"/>
</dbReference>
<dbReference type="PROSITE" id="PS00552">
    <property type="entry name" value="HTH_MERR_1"/>
    <property type="match status" value="1"/>
</dbReference>
<keyword evidence="1" id="KW-0678">Repressor</keyword>
<dbReference type="SUPFAM" id="SSF46955">
    <property type="entry name" value="Putative DNA-binding domain"/>
    <property type="match status" value="1"/>
</dbReference>
<evidence type="ECO:0000256" key="4">
    <source>
        <dbReference type="ARBA" id="ARBA00023163"/>
    </source>
</evidence>
<reference evidence="7" key="1">
    <citation type="submission" date="2022-05" db="EMBL/GenBank/DDBJ databases">
        <title>Genomic analysis of Brachybacterium sp. CBA3104.</title>
        <authorList>
            <person name="Roh S.W."/>
            <person name="Kim Y.B."/>
            <person name="Kim Y."/>
        </authorList>
    </citation>
    <scope>NUCLEOTIDE SEQUENCE</scope>
    <source>
        <strain evidence="7">CBA3104</strain>
    </source>
</reference>
<keyword evidence="3" id="KW-0238">DNA-binding</keyword>
<dbReference type="RefSeq" id="WP_249478302.1">
    <property type="nucleotide sequence ID" value="NZ_CP097218.1"/>
</dbReference>
<feature type="coiled-coil region" evidence="5">
    <location>
        <begin position="81"/>
        <end position="115"/>
    </location>
</feature>
<dbReference type="Pfam" id="PF13411">
    <property type="entry name" value="MerR_1"/>
    <property type="match status" value="1"/>
</dbReference>
<dbReference type="Gene3D" id="1.10.1660.10">
    <property type="match status" value="1"/>
</dbReference>
<keyword evidence="5" id="KW-0175">Coiled coil</keyword>
<evidence type="ECO:0000256" key="1">
    <source>
        <dbReference type="ARBA" id="ARBA00022491"/>
    </source>
</evidence>
<evidence type="ECO:0000313" key="8">
    <source>
        <dbReference type="Proteomes" id="UP001055868"/>
    </source>
</evidence>
<dbReference type="EMBL" id="CP097218">
    <property type="protein sequence ID" value="UQN29140.1"/>
    <property type="molecule type" value="Genomic_DNA"/>
</dbReference>
<evidence type="ECO:0000256" key="3">
    <source>
        <dbReference type="ARBA" id="ARBA00023125"/>
    </source>
</evidence>
<keyword evidence="2" id="KW-0805">Transcription regulation</keyword>
<evidence type="ECO:0000259" key="6">
    <source>
        <dbReference type="PROSITE" id="PS50937"/>
    </source>
</evidence>
<accession>A0ABY4N7J2</accession>
<protein>
    <submittedName>
        <fullName evidence="7">MerR family transcriptional regulator</fullName>
    </submittedName>
</protein>
<organism evidence="7 8">
    <name type="scientific">Brachybacterium kimchii</name>
    <dbReference type="NCBI Taxonomy" id="2942909"/>
    <lineage>
        <taxon>Bacteria</taxon>
        <taxon>Bacillati</taxon>
        <taxon>Actinomycetota</taxon>
        <taxon>Actinomycetes</taxon>
        <taxon>Micrococcales</taxon>
        <taxon>Dermabacteraceae</taxon>
        <taxon>Brachybacterium</taxon>
    </lineage>
</organism>
<dbReference type="PANTHER" id="PTHR30204">
    <property type="entry name" value="REDOX-CYCLING DRUG-SENSING TRANSCRIPTIONAL ACTIVATOR SOXR"/>
    <property type="match status" value="1"/>
</dbReference>
<feature type="domain" description="HTH merR-type" evidence="6">
    <location>
        <begin position="1"/>
        <end position="71"/>
    </location>
</feature>
<dbReference type="PROSITE" id="PS50937">
    <property type="entry name" value="HTH_MERR_2"/>
    <property type="match status" value="1"/>
</dbReference>
<gene>
    <name evidence="7" type="ORF">M4486_16140</name>
</gene>
<dbReference type="Proteomes" id="UP001055868">
    <property type="component" value="Chromosome"/>
</dbReference>
<evidence type="ECO:0000256" key="5">
    <source>
        <dbReference type="SAM" id="Coils"/>
    </source>
</evidence>
<evidence type="ECO:0000256" key="2">
    <source>
        <dbReference type="ARBA" id="ARBA00023015"/>
    </source>
</evidence>
<dbReference type="InterPro" id="IPR047057">
    <property type="entry name" value="MerR_fam"/>
</dbReference>
<dbReference type="CDD" id="cd00592">
    <property type="entry name" value="HTH_MerR-like"/>
    <property type="match status" value="1"/>
</dbReference>
<sequence>MRIGEFARRTGLTPSTVRFYEERDMFSPGQITRGPNGYRDFGEDAVQRVRLVLAGRDAGFSLQDMRTRMAHWADMDDAERRALLTEQLAVVDRRREELERSRATILGALAVLEERRSPA</sequence>
<dbReference type="InterPro" id="IPR009061">
    <property type="entry name" value="DNA-bd_dom_put_sf"/>
</dbReference>
<dbReference type="PANTHER" id="PTHR30204:SF69">
    <property type="entry name" value="MERR-FAMILY TRANSCRIPTIONAL REGULATOR"/>
    <property type="match status" value="1"/>
</dbReference>
<proteinExistence type="predicted"/>